<name>A0A6N0HWZ9_9GAMM</name>
<evidence type="ECO:0000313" key="2">
    <source>
        <dbReference type="Proteomes" id="UP000509658"/>
    </source>
</evidence>
<protein>
    <recommendedName>
        <fullName evidence="3">Cytochrome c</fullName>
    </recommendedName>
</protein>
<accession>A0A6N0HWZ9</accession>
<dbReference type="InterPro" id="IPR036909">
    <property type="entry name" value="Cyt_c-like_dom_sf"/>
</dbReference>
<gene>
    <name evidence="1" type="ORF">HUE57_11665</name>
</gene>
<evidence type="ECO:0008006" key="3">
    <source>
        <dbReference type="Google" id="ProtNLM"/>
    </source>
</evidence>
<dbReference type="AlphaFoldDB" id="A0A6N0HWZ9"/>
<keyword evidence="2" id="KW-1185">Reference proteome</keyword>
<proteinExistence type="predicted"/>
<sequence>MLLLFTLLTAGQAVAGHDWGGMDLCTLYPEKMPPGMSIEQLPQSDHPGALLMQRYCAQCHNLPGPGRHTAVEWPQVLERMDTLMEVSSRFGALLGRVEVPTQGESLQIQAYLNTNALQPMRHFSGGFREKSYQQHCSGCHALPDPAQHSADEWPMVMARMARNREVMKRAPLSPETQLTILAYLQQASLSSPSAEAISGAADSTNRRQRIACSCLALGPGWPSAPFCYW</sequence>
<dbReference type="GO" id="GO:0009055">
    <property type="term" value="F:electron transfer activity"/>
    <property type="evidence" value="ECO:0007669"/>
    <property type="project" value="InterPro"/>
</dbReference>
<dbReference type="Proteomes" id="UP000509658">
    <property type="component" value="Chromosome"/>
</dbReference>
<dbReference type="KEGG" id="rev:HUE57_11665"/>
<dbReference type="RefSeq" id="WP_174673233.1">
    <property type="nucleotide sequence ID" value="NZ_CP054491.1"/>
</dbReference>
<reference evidence="1 2" key="1">
    <citation type="submission" date="2020-05" db="EMBL/GenBank/DDBJ databases">
        <title>Horizontal transmission and recombination maintain forever young bacterial symbiont genomes.</title>
        <authorList>
            <person name="Russell S.L."/>
            <person name="Pepper-Tunick E."/>
            <person name="Svedberg J."/>
            <person name="Byrne A."/>
            <person name="Ruelas Castillo J."/>
            <person name="Vollmers C."/>
            <person name="Beinart R.A."/>
            <person name="Corbett-Detig R."/>
        </authorList>
    </citation>
    <scope>NUCLEOTIDE SEQUENCE [LARGE SCALE GENOMIC DNA]</scope>
    <source>
        <strain evidence="1">Santa_Monica_outfall</strain>
    </source>
</reference>
<dbReference type="EMBL" id="CP054491">
    <property type="protein sequence ID" value="QKQ26862.1"/>
    <property type="molecule type" value="Genomic_DNA"/>
</dbReference>
<dbReference type="Gene3D" id="1.10.760.10">
    <property type="entry name" value="Cytochrome c-like domain"/>
    <property type="match status" value="1"/>
</dbReference>
<evidence type="ECO:0000313" key="1">
    <source>
        <dbReference type="EMBL" id="QKQ26862.1"/>
    </source>
</evidence>
<organism evidence="1 2">
    <name type="scientific">Candidatus Reidiella endopervernicosa</name>
    <dbReference type="NCBI Taxonomy" id="2738883"/>
    <lineage>
        <taxon>Bacteria</taxon>
        <taxon>Pseudomonadati</taxon>
        <taxon>Pseudomonadota</taxon>
        <taxon>Gammaproteobacteria</taxon>
        <taxon>Candidatus Reidiella</taxon>
    </lineage>
</organism>
<dbReference type="GO" id="GO:0020037">
    <property type="term" value="F:heme binding"/>
    <property type="evidence" value="ECO:0007669"/>
    <property type="project" value="InterPro"/>
</dbReference>